<dbReference type="InterPro" id="IPR029057">
    <property type="entry name" value="PRTase-like"/>
</dbReference>
<name>A0A4R6V6G6_9PAST</name>
<organism evidence="2 3">
    <name type="scientific">Mesocricetibacter intestinalis</name>
    <dbReference type="NCBI Taxonomy" id="1521930"/>
    <lineage>
        <taxon>Bacteria</taxon>
        <taxon>Pseudomonadati</taxon>
        <taxon>Pseudomonadota</taxon>
        <taxon>Gammaproteobacteria</taxon>
        <taxon>Pasteurellales</taxon>
        <taxon>Pasteurellaceae</taxon>
        <taxon>Mesocricetibacter</taxon>
    </lineage>
</organism>
<evidence type="ECO:0000313" key="2">
    <source>
        <dbReference type="EMBL" id="TDQ56634.1"/>
    </source>
</evidence>
<keyword evidence="3" id="KW-1185">Reference proteome</keyword>
<dbReference type="AlphaFoldDB" id="A0A4R6V6G6"/>
<sequence length="228" mass="26193">MNWLRLCCVQCRNPLFLPRQGLCSRCDKLIVRTPYCSMCGSLLTQNAKRCGICLQRTPDWDQMVIVGRYQEPLSSLIHRFKFQNQFWLDRTLARLLLLAVYQARREQGLLLPELLIPVPLHRLRQWRRGYNQAALIAAYLSRWLSLPCRNDLLYRIKHTTSQLGLSAAMRRKNLQNAFSASPQLCHCGYTSVALIDDVITTGTTLNTLAKLLRAQGISHIQVWGLARA</sequence>
<dbReference type="SUPFAM" id="SSF53271">
    <property type="entry name" value="PRTase-like"/>
    <property type="match status" value="1"/>
</dbReference>
<comment type="similarity">
    <text evidence="1">Belongs to the ComF/GntX family.</text>
</comment>
<dbReference type="PANTHER" id="PTHR47505">
    <property type="entry name" value="DNA UTILIZATION PROTEIN YHGH"/>
    <property type="match status" value="1"/>
</dbReference>
<dbReference type="InterPro" id="IPR051910">
    <property type="entry name" value="ComF/GntX_DNA_util-trans"/>
</dbReference>
<evidence type="ECO:0000256" key="1">
    <source>
        <dbReference type="ARBA" id="ARBA00008007"/>
    </source>
</evidence>
<dbReference type="PANTHER" id="PTHR47505:SF1">
    <property type="entry name" value="DNA UTILIZATION PROTEIN YHGH"/>
    <property type="match status" value="1"/>
</dbReference>
<dbReference type="Gene3D" id="3.40.50.2020">
    <property type="match status" value="1"/>
</dbReference>
<comment type="caution">
    <text evidence="2">The sequence shown here is derived from an EMBL/GenBank/DDBJ whole genome shotgun (WGS) entry which is preliminary data.</text>
</comment>
<dbReference type="InterPro" id="IPR000836">
    <property type="entry name" value="PRTase_dom"/>
</dbReference>
<dbReference type="OrthoDB" id="9793412at2"/>
<protein>
    <submittedName>
        <fullName evidence="2">ComF family protein</fullName>
    </submittedName>
</protein>
<dbReference type="Proteomes" id="UP000295657">
    <property type="component" value="Unassembled WGS sequence"/>
</dbReference>
<dbReference type="EMBL" id="SNYQ01000009">
    <property type="protein sequence ID" value="TDQ56634.1"/>
    <property type="molecule type" value="Genomic_DNA"/>
</dbReference>
<evidence type="ECO:0000313" key="3">
    <source>
        <dbReference type="Proteomes" id="UP000295657"/>
    </source>
</evidence>
<reference evidence="2 3" key="1">
    <citation type="submission" date="2019-03" db="EMBL/GenBank/DDBJ databases">
        <title>Genomic Encyclopedia of Type Strains, Phase IV (KMG-IV): sequencing the most valuable type-strain genomes for metagenomic binning, comparative biology and taxonomic classification.</title>
        <authorList>
            <person name="Goeker M."/>
        </authorList>
    </citation>
    <scope>NUCLEOTIDE SEQUENCE [LARGE SCALE GENOMIC DNA]</scope>
    <source>
        <strain evidence="2 3">DSM 28403</strain>
    </source>
</reference>
<accession>A0A4R6V6G6</accession>
<proteinExistence type="inferred from homology"/>
<gene>
    <name evidence="2" type="ORF">EDC45_1844</name>
</gene>
<dbReference type="RefSeq" id="WP_133545663.1">
    <property type="nucleotide sequence ID" value="NZ_SNYQ01000009.1"/>
</dbReference>
<dbReference type="CDD" id="cd06223">
    <property type="entry name" value="PRTases_typeI"/>
    <property type="match status" value="1"/>
</dbReference>